<sequence length="246" mass="26872">MLGERMRGSQGSKFDYLSRLVESKKFTEKEAVPQIMTIMAAGYETAGSTLAWTIYCLAAHPGVQKALRQELHEHMAQESSSEGQNSQYDKLPLLNGVVMETARLYPAFPFLPRKTIEATTIGGRHVPAGVYIGICPIAINHARHLWGADADTFRPERWIDRSDPARPVQNPLGGSVAPVCMMSFGYGARSCVGRPLGLALIKRQVAVLVQRFQLEQASVLDQPSPEGLFAAGPPPGLQVRCTRISA</sequence>
<keyword evidence="10" id="KW-1185">Reference proteome</keyword>
<dbReference type="GO" id="GO:0016705">
    <property type="term" value="F:oxidoreductase activity, acting on paired donors, with incorporation or reduction of molecular oxygen"/>
    <property type="evidence" value="ECO:0007669"/>
    <property type="project" value="InterPro"/>
</dbReference>
<evidence type="ECO:0000256" key="1">
    <source>
        <dbReference type="ARBA" id="ARBA00001971"/>
    </source>
</evidence>
<dbReference type="PRINTS" id="PR00463">
    <property type="entry name" value="EP450I"/>
</dbReference>
<proteinExistence type="inferred from homology"/>
<dbReference type="VEuPathDB" id="FungiDB:P170DRAFT_506885"/>
<dbReference type="Pfam" id="PF00067">
    <property type="entry name" value="p450"/>
    <property type="match status" value="1"/>
</dbReference>
<evidence type="ECO:0000256" key="7">
    <source>
        <dbReference type="PIRSR" id="PIRSR602401-1"/>
    </source>
</evidence>
<dbReference type="PANTHER" id="PTHR24305">
    <property type="entry name" value="CYTOCHROME P450"/>
    <property type="match status" value="1"/>
</dbReference>
<dbReference type="PRINTS" id="PR00385">
    <property type="entry name" value="P450"/>
</dbReference>
<comment type="similarity">
    <text evidence="2 8">Belongs to the cytochrome P450 family.</text>
</comment>
<dbReference type="AlphaFoldDB" id="A0A2I2GGG3"/>
<keyword evidence="3 7" id="KW-0479">Metal-binding</keyword>
<dbReference type="STRING" id="1392250.A0A2I2GGG3"/>
<dbReference type="InterPro" id="IPR017972">
    <property type="entry name" value="Cyt_P450_CS"/>
</dbReference>
<evidence type="ECO:0000313" key="9">
    <source>
        <dbReference type="EMBL" id="PLB51973.1"/>
    </source>
</evidence>
<dbReference type="PANTHER" id="PTHR24305:SF166">
    <property type="entry name" value="CYTOCHROME P450 12A4, MITOCHONDRIAL-RELATED"/>
    <property type="match status" value="1"/>
</dbReference>
<reference evidence="9 10" key="1">
    <citation type="submission" date="2016-12" db="EMBL/GenBank/DDBJ databases">
        <title>The genomes of Aspergillus section Nigri reveals drivers in fungal speciation.</title>
        <authorList>
            <consortium name="DOE Joint Genome Institute"/>
            <person name="Vesth T.C."/>
            <person name="Nybo J."/>
            <person name="Theobald S."/>
            <person name="Brandl J."/>
            <person name="Frisvad J.C."/>
            <person name="Nielsen K.F."/>
            <person name="Lyhne E.K."/>
            <person name="Kogle M.E."/>
            <person name="Kuo A."/>
            <person name="Riley R."/>
            <person name="Clum A."/>
            <person name="Nolan M."/>
            <person name="Lipzen A."/>
            <person name="Salamov A."/>
            <person name="Henrissat B."/>
            <person name="Wiebenga A."/>
            <person name="De Vries R.P."/>
            <person name="Grigoriev I.V."/>
            <person name="Mortensen U.H."/>
            <person name="Andersen M.R."/>
            <person name="Baker S.E."/>
        </authorList>
    </citation>
    <scope>NUCLEOTIDE SEQUENCE [LARGE SCALE GENOMIC DNA]</scope>
    <source>
        <strain evidence="9 10">IBT 23096</strain>
    </source>
</reference>
<evidence type="ECO:0000313" key="10">
    <source>
        <dbReference type="Proteomes" id="UP000234275"/>
    </source>
</evidence>
<dbReference type="GO" id="GO:0020037">
    <property type="term" value="F:heme binding"/>
    <property type="evidence" value="ECO:0007669"/>
    <property type="project" value="InterPro"/>
</dbReference>
<dbReference type="InterPro" id="IPR001128">
    <property type="entry name" value="Cyt_P450"/>
</dbReference>
<evidence type="ECO:0000256" key="4">
    <source>
        <dbReference type="ARBA" id="ARBA00023002"/>
    </source>
</evidence>
<evidence type="ECO:0000256" key="8">
    <source>
        <dbReference type="RuleBase" id="RU000461"/>
    </source>
</evidence>
<dbReference type="OrthoDB" id="1470350at2759"/>
<protein>
    <submittedName>
        <fullName evidence="9">Cytochrome P450</fullName>
    </submittedName>
</protein>
<gene>
    <name evidence="9" type="ORF">P170DRAFT_506885</name>
</gene>
<evidence type="ECO:0000256" key="2">
    <source>
        <dbReference type="ARBA" id="ARBA00010617"/>
    </source>
</evidence>
<keyword evidence="7 8" id="KW-0349">Heme</keyword>
<dbReference type="EMBL" id="MSFO01000002">
    <property type="protein sequence ID" value="PLB51973.1"/>
    <property type="molecule type" value="Genomic_DNA"/>
</dbReference>
<keyword evidence="6 8" id="KW-0503">Monooxygenase</keyword>
<dbReference type="SUPFAM" id="SSF48264">
    <property type="entry name" value="Cytochrome P450"/>
    <property type="match status" value="1"/>
</dbReference>
<dbReference type="Gene3D" id="1.10.630.10">
    <property type="entry name" value="Cytochrome P450"/>
    <property type="match status" value="1"/>
</dbReference>
<evidence type="ECO:0000256" key="5">
    <source>
        <dbReference type="ARBA" id="ARBA00023004"/>
    </source>
</evidence>
<dbReference type="InterPro" id="IPR002401">
    <property type="entry name" value="Cyt_P450_E_grp-I"/>
</dbReference>
<dbReference type="GO" id="GO:0005506">
    <property type="term" value="F:iron ion binding"/>
    <property type="evidence" value="ECO:0007669"/>
    <property type="project" value="InterPro"/>
</dbReference>
<keyword evidence="5 7" id="KW-0408">Iron</keyword>
<dbReference type="Proteomes" id="UP000234275">
    <property type="component" value="Unassembled WGS sequence"/>
</dbReference>
<accession>A0A2I2GGG3</accession>
<dbReference type="GO" id="GO:0004497">
    <property type="term" value="F:monooxygenase activity"/>
    <property type="evidence" value="ECO:0007669"/>
    <property type="project" value="UniProtKB-KW"/>
</dbReference>
<dbReference type="InterPro" id="IPR036396">
    <property type="entry name" value="Cyt_P450_sf"/>
</dbReference>
<dbReference type="InterPro" id="IPR050121">
    <property type="entry name" value="Cytochrome_P450_monoxygenase"/>
</dbReference>
<organism evidence="9 10">
    <name type="scientific">Aspergillus steynii IBT 23096</name>
    <dbReference type="NCBI Taxonomy" id="1392250"/>
    <lineage>
        <taxon>Eukaryota</taxon>
        <taxon>Fungi</taxon>
        <taxon>Dikarya</taxon>
        <taxon>Ascomycota</taxon>
        <taxon>Pezizomycotina</taxon>
        <taxon>Eurotiomycetes</taxon>
        <taxon>Eurotiomycetidae</taxon>
        <taxon>Eurotiales</taxon>
        <taxon>Aspergillaceae</taxon>
        <taxon>Aspergillus</taxon>
        <taxon>Aspergillus subgen. Circumdati</taxon>
    </lineage>
</organism>
<comment type="caution">
    <text evidence="9">The sequence shown here is derived from an EMBL/GenBank/DDBJ whole genome shotgun (WGS) entry which is preliminary data.</text>
</comment>
<feature type="binding site" description="axial binding residue" evidence="7">
    <location>
        <position position="191"/>
    </location>
    <ligand>
        <name>heme</name>
        <dbReference type="ChEBI" id="CHEBI:30413"/>
    </ligand>
    <ligandPart>
        <name>Fe</name>
        <dbReference type="ChEBI" id="CHEBI:18248"/>
    </ligandPart>
</feature>
<comment type="cofactor">
    <cofactor evidence="1 7">
        <name>heme</name>
        <dbReference type="ChEBI" id="CHEBI:30413"/>
    </cofactor>
</comment>
<dbReference type="GeneID" id="36562126"/>
<name>A0A2I2GGG3_9EURO</name>
<evidence type="ECO:0000256" key="6">
    <source>
        <dbReference type="ARBA" id="ARBA00023033"/>
    </source>
</evidence>
<keyword evidence="4 8" id="KW-0560">Oxidoreductase</keyword>
<evidence type="ECO:0000256" key="3">
    <source>
        <dbReference type="ARBA" id="ARBA00022723"/>
    </source>
</evidence>
<dbReference type="PROSITE" id="PS00086">
    <property type="entry name" value="CYTOCHROME_P450"/>
    <property type="match status" value="1"/>
</dbReference>
<dbReference type="RefSeq" id="XP_024707275.1">
    <property type="nucleotide sequence ID" value="XM_024854420.1"/>
</dbReference>